<name>A0ABN6MNQ0_9BACT</name>
<reference evidence="10" key="1">
    <citation type="journal article" date="2022" name="Int. J. Syst. Evol. Microbiol.">
        <title>Anaeromyxobacter oryzae sp. nov., Anaeromyxobacter diazotrophicus sp. nov. and Anaeromyxobacter paludicola sp. nov., isolated from paddy soils.</title>
        <authorList>
            <person name="Itoh H."/>
            <person name="Xu Z."/>
            <person name="Mise K."/>
            <person name="Masuda Y."/>
            <person name="Ushijima N."/>
            <person name="Hayakawa C."/>
            <person name="Shiratori Y."/>
            <person name="Senoo K."/>
        </authorList>
    </citation>
    <scope>NUCLEOTIDE SEQUENCE [LARGE SCALE GENOMIC DNA]</scope>
    <source>
        <strain evidence="10">Red232</strain>
    </source>
</reference>
<dbReference type="InterPro" id="IPR040919">
    <property type="entry name" value="Asparaginase_C"/>
</dbReference>
<dbReference type="InterPro" id="IPR036152">
    <property type="entry name" value="Asp/glu_Ase-like_sf"/>
</dbReference>
<gene>
    <name evidence="9" type="primary">ansB</name>
    <name evidence="9" type="ORF">AMOR_09260</name>
</gene>
<dbReference type="PANTHER" id="PTHR11707:SF28">
    <property type="entry name" value="60 KDA LYSOPHOSPHOLIPASE"/>
    <property type="match status" value="1"/>
</dbReference>
<dbReference type="PRINTS" id="PR00139">
    <property type="entry name" value="ASNGLNASE"/>
</dbReference>
<feature type="domain" description="L-asparaginase N-terminal" evidence="7">
    <location>
        <begin position="35"/>
        <end position="227"/>
    </location>
</feature>
<dbReference type="InterPro" id="IPR020827">
    <property type="entry name" value="Asparaginase/glutaminase_AS1"/>
</dbReference>
<dbReference type="SUPFAM" id="SSF53774">
    <property type="entry name" value="Glutaminase/Asparaginase"/>
    <property type="match status" value="1"/>
</dbReference>
<dbReference type="NCBIfam" id="TIGR00520">
    <property type="entry name" value="asnASE_II"/>
    <property type="match status" value="1"/>
</dbReference>
<dbReference type="CDD" id="cd08964">
    <property type="entry name" value="L-asparaginase_II"/>
    <property type="match status" value="1"/>
</dbReference>
<evidence type="ECO:0000259" key="7">
    <source>
        <dbReference type="Pfam" id="PF00710"/>
    </source>
</evidence>
<dbReference type="InterPro" id="IPR027473">
    <property type="entry name" value="L-asparaginase_C"/>
</dbReference>
<dbReference type="Pfam" id="PF17763">
    <property type="entry name" value="Asparaginase_C"/>
    <property type="match status" value="1"/>
</dbReference>
<accession>A0ABN6MNQ0</accession>
<feature type="active site" evidence="4">
    <location>
        <position position="123"/>
    </location>
</feature>
<dbReference type="PROSITE" id="PS00144">
    <property type="entry name" value="ASN_GLN_ASE_1"/>
    <property type="match status" value="1"/>
</dbReference>
<dbReference type="PROSITE" id="PS51732">
    <property type="entry name" value="ASN_GLN_ASE_3"/>
    <property type="match status" value="1"/>
</dbReference>
<feature type="domain" description="Asparaginase/glutaminase C-terminal" evidence="8">
    <location>
        <begin position="247"/>
        <end position="357"/>
    </location>
</feature>
<feature type="active site" evidence="3">
    <location>
        <position position="44"/>
    </location>
</feature>
<evidence type="ECO:0000256" key="6">
    <source>
        <dbReference type="SAM" id="SignalP"/>
    </source>
</evidence>
<feature type="signal peptide" evidence="6">
    <location>
        <begin position="1"/>
        <end position="25"/>
    </location>
</feature>
<protein>
    <submittedName>
        <fullName evidence="9">L-asparaginase 2</fullName>
    </submittedName>
</protein>
<evidence type="ECO:0000256" key="5">
    <source>
        <dbReference type="RuleBase" id="RU004456"/>
    </source>
</evidence>
<evidence type="ECO:0000313" key="9">
    <source>
        <dbReference type="EMBL" id="BDG01930.1"/>
    </source>
</evidence>
<keyword evidence="6" id="KW-0732">Signal</keyword>
<dbReference type="InterPro" id="IPR006034">
    <property type="entry name" value="Asparaginase/glutaminase-like"/>
</dbReference>
<dbReference type="Proteomes" id="UP001162891">
    <property type="component" value="Chromosome"/>
</dbReference>
<keyword evidence="2" id="KW-0378">Hydrolase</keyword>
<sequence length="360" mass="37573">MQVTKRWGMLSAAFLAVALALPSGAAEPKANPKPKVVILATGGTIAGAQPKPGDVGYKAGAYPVSALIKAVPGIDEIAQISGEQIASIGSQDMTDAVWVKLGRRVNEVLADPSVSGVVVTHGTDTMEETGFFLNLVTKSNKPVVLVGSMRPATAVSADGPMNLYNATAVAVDPNARGRGVLVVLNDVVHYARETTKTNTTSLDTFASPNRGPAGFVLFGKVRWFSKPTWRHTTESAFAGAIPDTLPRVDIIYAHANVGPEYVQASLAAGAKGLVLAGVGDGNGTQALIEALSAAAKKGVVVVRSSRTNSGAVARNVELDDDKLGFVAAQELNPQKARVLLQLALTKTKDCAAIQEMFEQY</sequence>
<dbReference type="PIRSF" id="PIRSF500176">
    <property type="entry name" value="L_ASNase"/>
    <property type="match status" value="1"/>
</dbReference>
<dbReference type="EMBL" id="AP025591">
    <property type="protein sequence ID" value="BDG01930.1"/>
    <property type="molecule type" value="Genomic_DNA"/>
</dbReference>
<dbReference type="PANTHER" id="PTHR11707">
    <property type="entry name" value="L-ASPARAGINASE"/>
    <property type="match status" value="1"/>
</dbReference>
<organism evidence="9 10">
    <name type="scientific">Anaeromyxobacter oryzae</name>
    <dbReference type="NCBI Taxonomy" id="2918170"/>
    <lineage>
        <taxon>Bacteria</taxon>
        <taxon>Pseudomonadati</taxon>
        <taxon>Myxococcota</taxon>
        <taxon>Myxococcia</taxon>
        <taxon>Myxococcales</taxon>
        <taxon>Cystobacterineae</taxon>
        <taxon>Anaeromyxobacteraceae</taxon>
        <taxon>Anaeromyxobacter</taxon>
    </lineage>
</organism>
<evidence type="ECO:0000256" key="3">
    <source>
        <dbReference type="PROSITE-ProRule" id="PRU10099"/>
    </source>
</evidence>
<evidence type="ECO:0000256" key="2">
    <source>
        <dbReference type="ARBA" id="ARBA00022801"/>
    </source>
</evidence>
<dbReference type="InterPro" id="IPR027474">
    <property type="entry name" value="L-asparaginase_N"/>
</dbReference>
<dbReference type="SMART" id="SM00870">
    <property type="entry name" value="Asparaginase"/>
    <property type="match status" value="1"/>
</dbReference>
<proteinExistence type="inferred from homology"/>
<dbReference type="InterPro" id="IPR037152">
    <property type="entry name" value="L-asparaginase_N_sf"/>
</dbReference>
<dbReference type="RefSeq" id="WP_248358924.1">
    <property type="nucleotide sequence ID" value="NZ_AP025591.1"/>
</dbReference>
<keyword evidence="10" id="KW-1185">Reference proteome</keyword>
<feature type="chain" id="PRO_5045789170" evidence="6">
    <location>
        <begin position="26"/>
        <end position="360"/>
    </location>
</feature>
<comment type="similarity">
    <text evidence="1 5">Belongs to the asparaginase 1 family.</text>
</comment>
<dbReference type="InterPro" id="IPR027475">
    <property type="entry name" value="Asparaginase/glutaminase_AS2"/>
</dbReference>
<evidence type="ECO:0000259" key="8">
    <source>
        <dbReference type="Pfam" id="PF17763"/>
    </source>
</evidence>
<dbReference type="Gene3D" id="3.40.50.1170">
    <property type="entry name" value="L-asparaginase, N-terminal domain"/>
    <property type="match status" value="1"/>
</dbReference>
<dbReference type="PIRSF" id="PIRSF001220">
    <property type="entry name" value="L-ASNase_gatD"/>
    <property type="match status" value="1"/>
</dbReference>
<dbReference type="PROSITE" id="PS00917">
    <property type="entry name" value="ASN_GLN_ASE_2"/>
    <property type="match status" value="1"/>
</dbReference>
<dbReference type="Pfam" id="PF00710">
    <property type="entry name" value="Asparaginase"/>
    <property type="match status" value="1"/>
</dbReference>
<evidence type="ECO:0000313" key="10">
    <source>
        <dbReference type="Proteomes" id="UP001162891"/>
    </source>
</evidence>
<evidence type="ECO:0000256" key="4">
    <source>
        <dbReference type="PROSITE-ProRule" id="PRU10100"/>
    </source>
</evidence>
<dbReference type="Gene3D" id="3.40.50.40">
    <property type="match status" value="1"/>
</dbReference>
<evidence type="ECO:0000256" key="1">
    <source>
        <dbReference type="ARBA" id="ARBA00010518"/>
    </source>
</evidence>
<dbReference type="InterPro" id="IPR004550">
    <property type="entry name" value="AsnASE_II"/>
</dbReference>